<reference evidence="2" key="1">
    <citation type="journal article" date="2020" name="Fungal Divers.">
        <title>Resolving the Mortierellaceae phylogeny through synthesis of multi-gene phylogenetics and phylogenomics.</title>
        <authorList>
            <person name="Vandepol N."/>
            <person name="Liber J."/>
            <person name="Desiro A."/>
            <person name="Na H."/>
            <person name="Kennedy M."/>
            <person name="Barry K."/>
            <person name="Grigoriev I.V."/>
            <person name="Miller A.N."/>
            <person name="O'Donnell K."/>
            <person name="Stajich J.E."/>
            <person name="Bonito G."/>
        </authorList>
    </citation>
    <scope>NUCLEOTIDE SEQUENCE</scope>
    <source>
        <strain evidence="2">NVP1</strain>
    </source>
</reference>
<evidence type="ECO:0000313" key="2">
    <source>
        <dbReference type="EMBL" id="KAF9330943.1"/>
    </source>
</evidence>
<keyword evidence="3" id="KW-1185">Reference proteome</keyword>
<feature type="region of interest" description="Disordered" evidence="1">
    <location>
        <begin position="663"/>
        <end position="692"/>
    </location>
</feature>
<evidence type="ECO:0000313" key="3">
    <source>
        <dbReference type="Proteomes" id="UP000696485"/>
    </source>
</evidence>
<protein>
    <submittedName>
        <fullName evidence="2">Uncharacterized protein</fullName>
    </submittedName>
</protein>
<dbReference type="Proteomes" id="UP000696485">
    <property type="component" value="Unassembled WGS sequence"/>
</dbReference>
<sequence>MASPLTNNSTEPPTTPPPLSNDENTRRPLAQSKDAIRPQSYFKSTVQYSSAIALGQTIYILSVILSLAQFAVAHAQVLMLTAQEQKLLTENISPSETPSSQGIAVTDKDKTSPTAVITPITRERYSSRIKQALVKTLSGNFAPVALKRVTFDDEPIIESRNEDRHQHHRPPTRISEEDIFFATSPTVASPPTSPTGPGIGISVRKASLTHSQKSTQPLTKFDRIQRTQPTIERANAANTTTATKKPSLAIFSLSSKSTTPSIAGGLRGINAIGSLGVAPQTKSTIATIPSITQNTAIDGHGLRRSISAPSKNSPALRNHMESRESVAQTTVVQTEEKFSQEEEAVEMAEKMTFSFFVTETLPDVIVSPHSPTLAPISRLATPSSDMTLTEVKTNEIEPPTSRNSLSVTALGTRARRSLSLVRNRPSSILGDDDMKELEVRSRRRSVQLEFPPDFLTAPNSGGSAMECQGSVGKSAGKGFLYKIAHPHRYKREQQEELQLKRSASPFPPLANAIELREQISIKEPMVVNDSSSIRSLPPFAAPPAPAPQQRPRPSTPQPATVFPSWPEYVDHLDSSETVHSAIYFPLSQPASHAPDANLAAMMPPPSTRSSLLRRSRIFMDKPEDDDHTSFAAFGHPSSFSTPPSSDTSSVVVRPSFFTRSSSTASSEVSTLATTPYTSPRPSLSLNGGGGSRPIMLTGSSSGKNPASFGIATALAGATGVSTAMAGGVARRPDEMSSRGKGFNGDGSASEYSVASSMQSTDSEGRGRSGFVKKLGLKN</sequence>
<name>A0A9P5SNF9_9FUNG</name>
<feature type="region of interest" description="Disordered" evidence="1">
    <location>
        <begin position="91"/>
        <end position="110"/>
    </location>
</feature>
<dbReference type="AlphaFoldDB" id="A0A9P5SNF9"/>
<feature type="compositionally biased region" description="Polar residues" evidence="1">
    <location>
        <begin position="749"/>
        <end position="761"/>
    </location>
</feature>
<feature type="region of interest" description="Disordered" evidence="1">
    <location>
        <begin position="531"/>
        <end position="559"/>
    </location>
</feature>
<feature type="compositionally biased region" description="Pro residues" evidence="1">
    <location>
        <begin position="539"/>
        <end position="556"/>
    </location>
</feature>
<feature type="compositionally biased region" description="Low complexity" evidence="1">
    <location>
        <begin position="1"/>
        <end position="12"/>
    </location>
</feature>
<proteinExistence type="predicted"/>
<feature type="compositionally biased region" description="Polar residues" evidence="1">
    <location>
        <begin position="675"/>
        <end position="685"/>
    </location>
</feature>
<gene>
    <name evidence="2" type="ORF">BG006_006136</name>
</gene>
<feature type="region of interest" description="Disordered" evidence="1">
    <location>
        <begin position="1"/>
        <end position="26"/>
    </location>
</feature>
<evidence type="ECO:0000256" key="1">
    <source>
        <dbReference type="SAM" id="MobiDB-lite"/>
    </source>
</evidence>
<organism evidence="2 3">
    <name type="scientific">Podila minutissima</name>
    <dbReference type="NCBI Taxonomy" id="64525"/>
    <lineage>
        <taxon>Eukaryota</taxon>
        <taxon>Fungi</taxon>
        <taxon>Fungi incertae sedis</taxon>
        <taxon>Mucoromycota</taxon>
        <taxon>Mortierellomycotina</taxon>
        <taxon>Mortierellomycetes</taxon>
        <taxon>Mortierellales</taxon>
        <taxon>Mortierellaceae</taxon>
        <taxon>Podila</taxon>
    </lineage>
</organism>
<accession>A0A9P5SNF9</accession>
<feature type="region of interest" description="Disordered" evidence="1">
    <location>
        <begin position="727"/>
        <end position="778"/>
    </location>
</feature>
<dbReference type="EMBL" id="JAAAUY010000359">
    <property type="protein sequence ID" value="KAF9330943.1"/>
    <property type="molecule type" value="Genomic_DNA"/>
</dbReference>
<feature type="compositionally biased region" description="Low complexity" evidence="1">
    <location>
        <begin position="663"/>
        <end position="674"/>
    </location>
</feature>
<comment type="caution">
    <text evidence="2">The sequence shown here is derived from an EMBL/GenBank/DDBJ whole genome shotgun (WGS) entry which is preliminary data.</text>
</comment>
<feature type="compositionally biased region" description="Polar residues" evidence="1">
    <location>
        <begin position="91"/>
        <end position="103"/>
    </location>
</feature>